<evidence type="ECO:0000313" key="1">
    <source>
        <dbReference type="EMBL" id="KAI0056701.1"/>
    </source>
</evidence>
<accession>A0ACB8SLQ4</accession>
<comment type="caution">
    <text evidence="1">The sequence shown here is derived from an EMBL/GenBank/DDBJ whole genome shotgun (WGS) entry which is preliminary data.</text>
</comment>
<name>A0ACB8SLQ4_9AGAM</name>
<protein>
    <submittedName>
        <fullName evidence="1">Uncharacterized protein</fullName>
    </submittedName>
</protein>
<dbReference type="Proteomes" id="UP000814140">
    <property type="component" value="Unassembled WGS sequence"/>
</dbReference>
<dbReference type="EMBL" id="MU277259">
    <property type="protein sequence ID" value="KAI0056701.1"/>
    <property type="molecule type" value="Genomic_DNA"/>
</dbReference>
<organism evidence="1 2">
    <name type="scientific">Artomyces pyxidatus</name>
    <dbReference type="NCBI Taxonomy" id="48021"/>
    <lineage>
        <taxon>Eukaryota</taxon>
        <taxon>Fungi</taxon>
        <taxon>Dikarya</taxon>
        <taxon>Basidiomycota</taxon>
        <taxon>Agaricomycotina</taxon>
        <taxon>Agaricomycetes</taxon>
        <taxon>Russulales</taxon>
        <taxon>Auriscalpiaceae</taxon>
        <taxon>Artomyces</taxon>
    </lineage>
</organism>
<sequence>MGFYEYFSLLSDAGKAYFGESMGKDFPKFIDESTGIEQTELNTYWCSFAFVRADYHGKGIAKEMFRLAFEKAKAEGYPTVALATTNIVNVTIYEKIGFEQKGYKVMPSPLVDWPAWVFVKSLQDTPA</sequence>
<reference evidence="1" key="2">
    <citation type="journal article" date="2022" name="New Phytol.">
        <title>Evolutionary transition to the ectomycorrhizal habit in the genomes of a hyperdiverse lineage of mushroom-forming fungi.</title>
        <authorList>
            <person name="Looney B."/>
            <person name="Miyauchi S."/>
            <person name="Morin E."/>
            <person name="Drula E."/>
            <person name="Courty P.E."/>
            <person name="Kohler A."/>
            <person name="Kuo A."/>
            <person name="LaButti K."/>
            <person name="Pangilinan J."/>
            <person name="Lipzen A."/>
            <person name="Riley R."/>
            <person name="Andreopoulos W."/>
            <person name="He G."/>
            <person name="Johnson J."/>
            <person name="Nolan M."/>
            <person name="Tritt A."/>
            <person name="Barry K.W."/>
            <person name="Grigoriev I.V."/>
            <person name="Nagy L.G."/>
            <person name="Hibbett D."/>
            <person name="Henrissat B."/>
            <person name="Matheny P.B."/>
            <person name="Labbe J."/>
            <person name="Martin F.M."/>
        </authorList>
    </citation>
    <scope>NUCLEOTIDE SEQUENCE</scope>
    <source>
        <strain evidence="1">HHB10654</strain>
    </source>
</reference>
<reference evidence="1" key="1">
    <citation type="submission" date="2021-03" db="EMBL/GenBank/DDBJ databases">
        <authorList>
            <consortium name="DOE Joint Genome Institute"/>
            <person name="Ahrendt S."/>
            <person name="Looney B.P."/>
            <person name="Miyauchi S."/>
            <person name="Morin E."/>
            <person name="Drula E."/>
            <person name="Courty P.E."/>
            <person name="Chicoki N."/>
            <person name="Fauchery L."/>
            <person name="Kohler A."/>
            <person name="Kuo A."/>
            <person name="Labutti K."/>
            <person name="Pangilinan J."/>
            <person name="Lipzen A."/>
            <person name="Riley R."/>
            <person name="Andreopoulos W."/>
            <person name="He G."/>
            <person name="Johnson J."/>
            <person name="Barry K.W."/>
            <person name="Grigoriev I.V."/>
            <person name="Nagy L."/>
            <person name="Hibbett D."/>
            <person name="Henrissat B."/>
            <person name="Matheny P.B."/>
            <person name="Labbe J."/>
            <person name="Martin F."/>
        </authorList>
    </citation>
    <scope>NUCLEOTIDE SEQUENCE</scope>
    <source>
        <strain evidence="1">HHB10654</strain>
    </source>
</reference>
<keyword evidence="2" id="KW-1185">Reference proteome</keyword>
<gene>
    <name evidence="1" type="ORF">BV25DRAFT_1831901</name>
</gene>
<proteinExistence type="predicted"/>
<evidence type="ECO:0000313" key="2">
    <source>
        <dbReference type="Proteomes" id="UP000814140"/>
    </source>
</evidence>